<reference evidence="2" key="2">
    <citation type="submission" date="2010-04" db="EMBL/GenBank/DDBJ databases">
        <authorList>
            <person name="Buell R."/>
            <person name="Hamilton J."/>
            <person name="Hostetler J."/>
        </authorList>
    </citation>
    <scope>NUCLEOTIDE SEQUENCE [LARGE SCALE GENOMIC DNA]</scope>
    <source>
        <strain evidence="2">DAOM:BR144</strain>
    </source>
</reference>
<dbReference type="PANTHER" id="PTHR14873:SF1">
    <property type="entry name" value="OS06G0694100 PROTEIN"/>
    <property type="match status" value="1"/>
</dbReference>
<keyword evidence="2" id="KW-1185">Reference proteome</keyword>
<evidence type="ECO:0008006" key="3">
    <source>
        <dbReference type="Google" id="ProtNLM"/>
    </source>
</evidence>
<evidence type="ECO:0000313" key="2">
    <source>
        <dbReference type="Proteomes" id="UP000019132"/>
    </source>
</evidence>
<dbReference type="InterPro" id="IPR016024">
    <property type="entry name" value="ARM-type_fold"/>
</dbReference>
<dbReference type="AlphaFoldDB" id="K3WEJ3"/>
<sequence>MVGDDAVGPVSPDGGSAALELALLQFTAVGCDELRDELLSSDTRTVTHTQSVLESLQEFTQLVRTTDATAFFAQHKAVVAVVKEICRILTAYVSTVAADQSEDVAVFLRLDDNLVPLMGFLGAFTDRMQLGKQEPSECQAHDEVYEPKELLRWIPFVASACSYIVCSYVPAADAMRSFTEADRILTTCETIAATKSRSELFARYIEQLVALFSQSTSKEAWVNQHSIPKHVLLWITIQVPFPHLGGDVLGRLLALVFPLIDDLHDATQLVGARMLHHVVHNVTSTELRWYSNVLLEVLRVAITSRKQDTIDVLLECLSTALDKLSPPSEFAHYDKLFPRLLNDTSLCSDVTIRIVFLRRLRPMIMRMGAPNSIHLIRYLQPLLKVIIATFESINVPLLVETLETLRVTILCAWPRIPSHTEEVFVGVMRAVAFCEVFNDASADQMPNPDEKASILARCEDILGLLHDLDTPGRDEAAAVVDSHGGNANQSHASVLEMLQDVGSGCAPLRPFCDRMRATFCP</sequence>
<dbReference type="PANTHER" id="PTHR14873">
    <property type="entry name" value="OS06G0694100 PROTEIN"/>
    <property type="match status" value="1"/>
</dbReference>
<dbReference type="eggNOG" id="ENOG502QVMM">
    <property type="taxonomic scope" value="Eukaryota"/>
</dbReference>
<dbReference type="STRING" id="431595.K3WEJ3"/>
<dbReference type="EMBL" id="GL376603">
    <property type="status" value="NOT_ANNOTATED_CDS"/>
    <property type="molecule type" value="Genomic_DNA"/>
</dbReference>
<dbReference type="OMA" id="TELRWYS"/>
<dbReference type="Proteomes" id="UP000019132">
    <property type="component" value="Unassembled WGS sequence"/>
</dbReference>
<accession>K3WEJ3</accession>
<dbReference type="EnsemblProtists" id="PYU1_T003384">
    <property type="protein sequence ID" value="PYU1_T003384"/>
    <property type="gene ID" value="PYU1_G003374"/>
</dbReference>
<name>K3WEJ3_GLOUD</name>
<organism evidence="1 2">
    <name type="scientific">Globisporangium ultimum (strain ATCC 200006 / CBS 805.95 / DAOM BR144)</name>
    <name type="common">Pythium ultimum</name>
    <dbReference type="NCBI Taxonomy" id="431595"/>
    <lineage>
        <taxon>Eukaryota</taxon>
        <taxon>Sar</taxon>
        <taxon>Stramenopiles</taxon>
        <taxon>Oomycota</taxon>
        <taxon>Peronosporomycetes</taxon>
        <taxon>Pythiales</taxon>
        <taxon>Pythiaceae</taxon>
        <taxon>Globisporangium</taxon>
    </lineage>
</organism>
<proteinExistence type="predicted"/>
<reference evidence="2" key="1">
    <citation type="journal article" date="2010" name="Genome Biol.">
        <title>Genome sequence of the necrotrophic plant pathogen Pythium ultimum reveals original pathogenicity mechanisms and effector repertoire.</title>
        <authorList>
            <person name="Levesque C.A."/>
            <person name="Brouwer H."/>
            <person name="Cano L."/>
            <person name="Hamilton J.P."/>
            <person name="Holt C."/>
            <person name="Huitema E."/>
            <person name="Raffaele S."/>
            <person name="Robideau G.P."/>
            <person name="Thines M."/>
            <person name="Win J."/>
            <person name="Zerillo M.M."/>
            <person name="Beakes G.W."/>
            <person name="Boore J.L."/>
            <person name="Busam D."/>
            <person name="Dumas B."/>
            <person name="Ferriera S."/>
            <person name="Fuerstenberg S.I."/>
            <person name="Gachon C.M."/>
            <person name="Gaulin E."/>
            <person name="Govers F."/>
            <person name="Grenville-Briggs L."/>
            <person name="Horner N."/>
            <person name="Hostetler J."/>
            <person name="Jiang R.H."/>
            <person name="Johnson J."/>
            <person name="Krajaejun T."/>
            <person name="Lin H."/>
            <person name="Meijer H.J."/>
            <person name="Moore B."/>
            <person name="Morris P."/>
            <person name="Phuntmart V."/>
            <person name="Puiu D."/>
            <person name="Shetty J."/>
            <person name="Stajich J.E."/>
            <person name="Tripathy S."/>
            <person name="Wawra S."/>
            <person name="van West P."/>
            <person name="Whitty B.R."/>
            <person name="Coutinho P.M."/>
            <person name="Henrissat B."/>
            <person name="Martin F."/>
            <person name="Thomas P.D."/>
            <person name="Tyler B.M."/>
            <person name="De Vries R.P."/>
            <person name="Kamoun S."/>
            <person name="Yandell M."/>
            <person name="Tisserat N."/>
            <person name="Buell C.R."/>
        </authorList>
    </citation>
    <scope>NUCLEOTIDE SEQUENCE</scope>
    <source>
        <strain evidence="2">DAOM:BR144</strain>
    </source>
</reference>
<dbReference type="HOGENOM" id="CLU_582023_0_0_1"/>
<reference evidence="1" key="3">
    <citation type="submission" date="2015-02" db="UniProtKB">
        <authorList>
            <consortium name="EnsemblProtists"/>
        </authorList>
    </citation>
    <scope>IDENTIFICATION</scope>
    <source>
        <strain evidence="1">DAOM BR144</strain>
    </source>
</reference>
<dbReference type="SUPFAM" id="SSF48371">
    <property type="entry name" value="ARM repeat"/>
    <property type="match status" value="1"/>
</dbReference>
<dbReference type="InParanoid" id="K3WEJ3"/>
<dbReference type="VEuPathDB" id="FungiDB:PYU1_G003374"/>
<evidence type="ECO:0000313" key="1">
    <source>
        <dbReference type="EnsemblProtists" id="PYU1_T003384"/>
    </source>
</evidence>
<protein>
    <recommendedName>
        <fullName evidence="3">Exportin-1 C-terminal domain-containing protein</fullName>
    </recommendedName>
</protein>